<dbReference type="GO" id="GO:0016787">
    <property type="term" value="F:hydrolase activity"/>
    <property type="evidence" value="ECO:0007669"/>
    <property type="project" value="UniProtKB-KW"/>
</dbReference>
<keyword evidence="2" id="KW-0378">Hydrolase</keyword>
<dbReference type="GO" id="GO:0016020">
    <property type="term" value="C:membrane"/>
    <property type="evidence" value="ECO:0007669"/>
    <property type="project" value="TreeGrafter"/>
</dbReference>
<dbReference type="Gene3D" id="3.40.50.1820">
    <property type="entry name" value="alpha/beta hydrolase"/>
    <property type="match status" value="1"/>
</dbReference>
<dbReference type="InterPro" id="IPR029058">
    <property type="entry name" value="AB_hydrolase_fold"/>
</dbReference>
<organism evidence="2 3">
    <name type="scientific">Hoeflea prorocentri</name>
    <dbReference type="NCBI Taxonomy" id="1922333"/>
    <lineage>
        <taxon>Bacteria</taxon>
        <taxon>Pseudomonadati</taxon>
        <taxon>Pseudomonadota</taxon>
        <taxon>Alphaproteobacteria</taxon>
        <taxon>Hyphomicrobiales</taxon>
        <taxon>Rhizobiaceae</taxon>
        <taxon>Hoeflea</taxon>
    </lineage>
</organism>
<sequence>MNNLTLKIGDQTTACRTGGAGPSTVVLLSGLGEGMKTWDGIASSLESHVQIFTYDRPGYGGSSHPPDCKDSRDGRFVADHLKACLDAAEIQPPYILTGHSMGGLYALAFVKAHRELVSGLVLIDSRMPAFSSACLSAGLSPEPRWFFKLLFPRQLKAEVRGAIAAEQQAARPEDLHGLPVTAIVASRRDKGMSEPMFEIFRQLQLDFVRQTELGRVVISESSGHYVHQEDPSLVTEEILRVAREH</sequence>
<dbReference type="EMBL" id="JAPJZI010000001">
    <property type="protein sequence ID" value="MDA5400457.1"/>
    <property type="molecule type" value="Genomic_DNA"/>
</dbReference>
<name>A0A9X3ULA1_9HYPH</name>
<feature type="domain" description="AB hydrolase-1" evidence="1">
    <location>
        <begin position="24"/>
        <end position="146"/>
    </location>
</feature>
<dbReference type="PANTHER" id="PTHR43798">
    <property type="entry name" value="MONOACYLGLYCEROL LIPASE"/>
    <property type="match status" value="1"/>
</dbReference>
<dbReference type="InterPro" id="IPR050266">
    <property type="entry name" value="AB_hydrolase_sf"/>
</dbReference>
<dbReference type="Proteomes" id="UP001151234">
    <property type="component" value="Unassembled WGS sequence"/>
</dbReference>
<dbReference type="InterPro" id="IPR000073">
    <property type="entry name" value="AB_hydrolase_1"/>
</dbReference>
<gene>
    <name evidence="2" type="ORF">OQ273_17915</name>
</gene>
<dbReference type="PANTHER" id="PTHR43798:SF33">
    <property type="entry name" value="HYDROLASE, PUTATIVE (AFU_ORTHOLOGUE AFUA_2G14860)-RELATED"/>
    <property type="match status" value="1"/>
</dbReference>
<proteinExistence type="predicted"/>
<dbReference type="SUPFAM" id="SSF53474">
    <property type="entry name" value="alpha/beta-Hydrolases"/>
    <property type="match status" value="1"/>
</dbReference>
<keyword evidence="3" id="KW-1185">Reference proteome</keyword>
<reference evidence="2" key="1">
    <citation type="submission" date="2022-11" db="EMBL/GenBank/DDBJ databases">
        <title>Draft genome sequence of Hoeflea poritis E7-10 and Hoeflea prorocentri PM5-8, separated from scleractinian coral Porites lutea and marine dinoflagellate.</title>
        <authorList>
            <person name="Zhang G."/>
            <person name="Wei Q."/>
            <person name="Cai L."/>
        </authorList>
    </citation>
    <scope>NUCLEOTIDE SEQUENCE</scope>
    <source>
        <strain evidence="2">PM5-8</strain>
    </source>
</reference>
<protein>
    <submittedName>
        <fullName evidence="2">Alpha/beta hydrolase</fullName>
    </submittedName>
</protein>
<dbReference type="Pfam" id="PF00561">
    <property type="entry name" value="Abhydrolase_1"/>
    <property type="match status" value="1"/>
</dbReference>
<dbReference type="AlphaFoldDB" id="A0A9X3ULA1"/>
<evidence type="ECO:0000259" key="1">
    <source>
        <dbReference type="Pfam" id="PF00561"/>
    </source>
</evidence>
<dbReference type="RefSeq" id="WP_267992041.1">
    <property type="nucleotide sequence ID" value="NZ_JAPJZI010000001.1"/>
</dbReference>
<comment type="caution">
    <text evidence="2">The sequence shown here is derived from an EMBL/GenBank/DDBJ whole genome shotgun (WGS) entry which is preliminary data.</text>
</comment>
<accession>A0A9X3ULA1</accession>
<evidence type="ECO:0000313" key="3">
    <source>
        <dbReference type="Proteomes" id="UP001151234"/>
    </source>
</evidence>
<evidence type="ECO:0000313" key="2">
    <source>
        <dbReference type="EMBL" id="MDA5400457.1"/>
    </source>
</evidence>